<dbReference type="EMBL" id="GBXM01059945">
    <property type="protein sequence ID" value="JAH48632.1"/>
    <property type="molecule type" value="Transcribed_RNA"/>
</dbReference>
<accession>A0A0E9T5A6</accession>
<reference evidence="1" key="2">
    <citation type="journal article" date="2015" name="Fish Shellfish Immunol.">
        <title>Early steps in the European eel (Anguilla anguilla)-Vibrio vulnificus interaction in the gills: Role of the RtxA13 toxin.</title>
        <authorList>
            <person name="Callol A."/>
            <person name="Pajuelo D."/>
            <person name="Ebbesson L."/>
            <person name="Teles M."/>
            <person name="MacKenzie S."/>
            <person name="Amaro C."/>
        </authorList>
    </citation>
    <scope>NUCLEOTIDE SEQUENCE</scope>
</reference>
<dbReference type="AlphaFoldDB" id="A0A0E9T5A6"/>
<name>A0A0E9T5A6_ANGAN</name>
<sequence>MLGFLCIAFGLIIYSQVGYIYKFHNNISTRKSIKT</sequence>
<protein>
    <submittedName>
        <fullName evidence="1">Uncharacterized protein</fullName>
    </submittedName>
</protein>
<organism evidence="1">
    <name type="scientific">Anguilla anguilla</name>
    <name type="common">European freshwater eel</name>
    <name type="synonym">Muraena anguilla</name>
    <dbReference type="NCBI Taxonomy" id="7936"/>
    <lineage>
        <taxon>Eukaryota</taxon>
        <taxon>Metazoa</taxon>
        <taxon>Chordata</taxon>
        <taxon>Craniata</taxon>
        <taxon>Vertebrata</taxon>
        <taxon>Euteleostomi</taxon>
        <taxon>Actinopterygii</taxon>
        <taxon>Neopterygii</taxon>
        <taxon>Teleostei</taxon>
        <taxon>Anguilliformes</taxon>
        <taxon>Anguillidae</taxon>
        <taxon>Anguilla</taxon>
    </lineage>
</organism>
<evidence type="ECO:0000313" key="1">
    <source>
        <dbReference type="EMBL" id="JAH48632.1"/>
    </source>
</evidence>
<proteinExistence type="predicted"/>
<reference evidence="1" key="1">
    <citation type="submission" date="2014-11" db="EMBL/GenBank/DDBJ databases">
        <authorList>
            <person name="Amaro Gonzalez C."/>
        </authorList>
    </citation>
    <scope>NUCLEOTIDE SEQUENCE</scope>
</reference>